<dbReference type="RefSeq" id="WP_345541884.1">
    <property type="nucleotide sequence ID" value="NZ_BAABGJ010000081.1"/>
</dbReference>
<dbReference type="InterPro" id="IPR017867">
    <property type="entry name" value="Tyr_phospatase_low_mol_wt"/>
</dbReference>
<sequence>MKQRVLVVCTGNICRSPLAAAMLSRDLSGRTIASAGLAAPVGAPADPMALEFAAARGLDLSAHRARHVTLAMCQTADLILVMELRQQAELRRRYPQVWGKVFRLGGVDGFDIADPYRKPRKAFEAACVEVVAGAAAWSDRIRQLEGRRELNELAVAHCA</sequence>
<name>A0ABP8IH04_9BURK</name>
<dbReference type="PANTHER" id="PTHR11717:SF31">
    <property type="entry name" value="LOW MOLECULAR WEIGHT PROTEIN-TYROSINE-PHOSPHATASE ETP-RELATED"/>
    <property type="match status" value="1"/>
</dbReference>
<gene>
    <name evidence="7" type="ORF">GCM10023165_53930</name>
</gene>
<dbReference type="InterPro" id="IPR036196">
    <property type="entry name" value="Ptyr_pPase_sf"/>
</dbReference>
<reference evidence="8" key="1">
    <citation type="journal article" date="2019" name="Int. J. Syst. Evol. Microbiol.">
        <title>The Global Catalogue of Microorganisms (GCM) 10K type strain sequencing project: providing services to taxonomists for standard genome sequencing and annotation.</title>
        <authorList>
            <consortium name="The Broad Institute Genomics Platform"/>
            <consortium name="The Broad Institute Genome Sequencing Center for Infectious Disease"/>
            <person name="Wu L."/>
            <person name="Ma J."/>
        </authorList>
    </citation>
    <scope>NUCLEOTIDE SEQUENCE [LARGE SCALE GENOMIC DNA]</scope>
    <source>
        <strain evidence="8">JCM 17804</strain>
    </source>
</reference>
<dbReference type="EMBL" id="BAABGJ010000081">
    <property type="protein sequence ID" value="GAA4358704.1"/>
    <property type="molecule type" value="Genomic_DNA"/>
</dbReference>
<dbReference type="PRINTS" id="PR00719">
    <property type="entry name" value="LMWPTPASE"/>
</dbReference>
<dbReference type="SUPFAM" id="SSF52788">
    <property type="entry name" value="Phosphotyrosine protein phosphatases I"/>
    <property type="match status" value="1"/>
</dbReference>
<comment type="caution">
    <text evidence="7">The sequence shown here is derived from an EMBL/GenBank/DDBJ whole genome shotgun (WGS) entry which is preliminary data.</text>
</comment>
<feature type="domain" description="Phosphotyrosine protein phosphatase I" evidence="6">
    <location>
        <begin position="3"/>
        <end position="140"/>
    </location>
</feature>
<comment type="similarity">
    <text evidence="1">Belongs to the low molecular weight phosphotyrosine protein phosphatase family.</text>
</comment>
<evidence type="ECO:0000313" key="7">
    <source>
        <dbReference type="EMBL" id="GAA4358704.1"/>
    </source>
</evidence>
<dbReference type="InterPro" id="IPR023485">
    <property type="entry name" value="Ptyr_pPase"/>
</dbReference>
<dbReference type="Gene3D" id="3.40.50.2300">
    <property type="match status" value="1"/>
</dbReference>
<evidence type="ECO:0000256" key="2">
    <source>
        <dbReference type="ARBA" id="ARBA00013064"/>
    </source>
</evidence>
<dbReference type="InterPro" id="IPR050438">
    <property type="entry name" value="LMW_PTPase"/>
</dbReference>
<evidence type="ECO:0000259" key="6">
    <source>
        <dbReference type="SMART" id="SM00226"/>
    </source>
</evidence>
<dbReference type="Pfam" id="PF01451">
    <property type="entry name" value="LMWPc"/>
    <property type="match status" value="1"/>
</dbReference>
<keyword evidence="8" id="KW-1185">Reference proteome</keyword>
<accession>A0ABP8IH04</accession>
<comment type="catalytic activity">
    <reaction evidence="5">
        <text>O-phospho-L-tyrosyl-[protein] + H2O = L-tyrosyl-[protein] + phosphate</text>
        <dbReference type="Rhea" id="RHEA:10684"/>
        <dbReference type="Rhea" id="RHEA-COMP:10136"/>
        <dbReference type="Rhea" id="RHEA-COMP:20101"/>
        <dbReference type="ChEBI" id="CHEBI:15377"/>
        <dbReference type="ChEBI" id="CHEBI:43474"/>
        <dbReference type="ChEBI" id="CHEBI:46858"/>
        <dbReference type="ChEBI" id="CHEBI:61978"/>
        <dbReference type="EC" id="3.1.3.48"/>
    </reaction>
</comment>
<evidence type="ECO:0000256" key="5">
    <source>
        <dbReference type="ARBA" id="ARBA00051722"/>
    </source>
</evidence>
<protein>
    <recommendedName>
        <fullName evidence="2">protein-tyrosine-phosphatase</fullName>
        <ecNumber evidence="2">3.1.3.48</ecNumber>
    </recommendedName>
</protein>
<dbReference type="Proteomes" id="UP001500975">
    <property type="component" value="Unassembled WGS sequence"/>
</dbReference>
<dbReference type="EC" id="3.1.3.48" evidence="2"/>
<keyword evidence="3" id="KW-0378">Hydrolase</keyword>
<dbReference type="PANTHER" id="PTHR11717">
    <property type="entry name" value="LOW MOLECULAR WEIGHT PROTEIN TYROSINE PHOSPHATASE"/>
    <property type="match status" value="1"/>
</dbReference>
<keyword evidence="4" id="KW-0904">Protein phosphatase</keyword>
<dbReference type="SMART" id="SM00226">
    <property type="entry name" value="LMWPc"/>
    <property type="match status" value="1"/>
</dbReference>
<evidence type="ECO:0000256" key="3">
    <source>
        <dbReference type="ARBA" id="ARBA00022801"/>
    </source>
</evidence>
<evidence type="ECO:0000313" key="8">
    <source>
        <dbReference type="Proteomes" id="UP001500975"/>
    </source>
</evidence>
<dbReference type="CDD" id="cd16343">
    <property type="entry name" value="LMWPTP"/>
    <property type="match status" value="1"/>
</dbReference>
<organism evidence="7 8">
    <name type="scientific">Variovorax defluvii</name>
    <dbReference type="NCBI Taxonomy" id="913761"/>
    <lineage>
        <taxon>Bacteria</taxon>
        <taxon>Pseudomonadati</taxon>
        <taxon>Pseudomonadota</taxon>
        <taxon>Betaproteobacteria</taxon>
        <taxon>Burkholderiales</taxon>
        <taxon>Comamonadaceae</taxon>
        <taxon>Variovorax</taxon>
    </lineage>
</organism>
<evidence type="ECO:0000256" key="4">
    <source>
        <dbReference type="ARBA" id="ARBA00022912"/>
    </source>
</evidence>
<proteinExistence type="inferred from homology"/>
<evidence type="ECO:0000256" key="1">
    <source>
        <dbReference type="ARBA" id="ARBA00011063"/>
    </source>
</evidence>